<feature type="compositionally biased region" description="Basic and acidic residues" evidence="1">
    <location>
        <begin position="21"/>
        <end position="34"/>
    </location>
</feature>
<proteinExistence type="predicted"/>
<dbReference type="Pfam" id="PF13546">
    <property type="entry name" value="DDE_5"/>
    <property type="match status" value="1"/>
</dbReference>
<evidence type="ECO:0000313" key="3">
    <source>
        <dbReference type="EMBL" id="MDH6221726.1"/>
    </source>
</evidence>
<evidence type="ECO:0000256" key="1">
    <source>
        <dbReference type="SAM" id="MobiDB-lite"/>
    </source>
</evidence>
<dbReference type="Proteomes" id="UP001160499">
    <property type="component" value="Unassembled WGS sequence"/>
</dbReference>
<organism evidence="3 4">
    <name type="scientific">Streptomyces pseudovenezuelae</name>
    <dbReference type="NCBI Taxonomy" id="67350"/>
    <lineage>
        <taxon>Bacteria</taxon>
        <taxon>Bacillati</taxon>
        <taxon>Actinomycetota</taxon>
        <taxon>Actinomycetes</taxon>
        <taxon>Kitasatosporales</taxon>
        <taxon>Streptomycetaceae</taxon>
        <taxon>Streptomyces</taxon>
        <taxon>Streptomyces aurantiacus group</taxon>
    </lineage>
</organism>
<name>A0ABT6M179_9ACTN</name>
<dbReference type="PANTHER" id="PTHR33627">
    <property type="entry name" value="TRANSPOSASE"/>
    <property type="match status" value="1"/>
</dbReference>
<keyword evidence="4" id="KW-1185">Reference proteome</keyword>
<feature type="region of interest" description="Disordered" evidence="1">
    <location>
        <begin position="1"/>
        <end position="34"/>
    </location>
</feature>
<accession>A0ABT6M179</accession>
<evidence type="ECO:0000313" key="4">
    <source>
        <dbReference type="Proteomes" id="UP001160499"/>
    </source>
</evidence>
<dbReference type="EMBL" id="JARXVH010000025">
    <property type="protein sequence ID" value="MDH6221726.1"/>
    <property type="molecule type" value="Genomic_DNA"/>
</dbReference>
<comment type="caution">
    <text evidence="3">The sequence shown here is derived from an EMBL/GenBank/DDBJ whole genome shotgun (WGS) entry which is preliminary data.</text>
</comment>
<dbReference type="InterPro" id="IPR038721">
    <property type="entry name" value="IS701-like_DDE_dom"/>
</dbReference>
<protein>
    <submittedName>
        <fullName evidence="3">SRSO17 transposase</fullName>
    </submittedName>
</protein>
<gene>
    <name evidence="3" type="ORF">M2283_009073</name>
</gene>
<dbReference type="InterPro" id="IPR039365">
    <property type="entry name" value="IS701-like"/>
</dbReference>
<evidence type="ECO:0000259" key="2">
    <source>
        <dbReference type="Pfam" id="PF13546"/>
    </source>
</evidence>
<feature type="domain" description="Transposase IS701-like DDE" evidence="2">
    <location>
        <begin position="48"/>
        <end position="146"/>
    </location>
</feature>
<sequence length="154" mass="16570">MAPGGGRQRDAVSRARLSGPGDDRGDADGTGHTELLDARKALDHRGPHLLSLAAVDHDLARDRIAAWTSDELADPDAVLIVDETGDEKSSTDCVGAARQYSGALGGIGLRQVTVRLTYTSRHGHAPIDRALYLGAEWAADEERRLRPIAWMSHQ</sequence>
<dbReference type="PANTHER" id="PTHR33627:SF1">
    <property type="entry name" value="TRANSPOSASE"/>
    <property type="match status" value="1"/>
</dbReference>
<reference evidence="3 4" key="1">
    <citation type="submission" date="2023-04" db="EMBL/GenBank/DDBJ databases">
        <title>Forest soil microbial communities from Buena Vista Peninsula, Colon Province, Panama.</title>
        <authorList>
            <person name="Bouskill N."/>
        </authorList>
    </citation>
    <scope>NUCLEOTIDE SEQUENCE [LARGE SCALE GENOMIC DNA]</scope>
    <source>
        <strain evidence="3 4">GGS1</strain>
    </source>
</reference>